<gene>
    <name evidence="11" type="ORF">VRU48_01075</name>
</gene>
<accession>A0ABU7I2J8</accession>
<evidence type="ECO:0000256" key="8">
    <source>
        <dbReference type="PROSITE-ProRule" id="PRU01360"/>
    </source>
</evidence>
<evidence type="ECO:0000256" key="7">
    <source>
        <dbReference type="ARBA" id="ARBA00023237"/>
    </source>
</evidence>
<protein>
    <submittedName>
        <fullName evidence="11">TonB-dependent receptor</fullName>
    </submittedName>
</protein>
<evidence type="ECO:0000259" key="10">
    <source>
        <dbReference type="Pfam" id="PF07715"/>
    </source>
</evidence>
<keyword evidence="11" id="KW-0675">Receptor</keyword>
<feature type="domain" description="TonB-dependent receptor plug" evidence="10">
    <location>
        <begin position="116"/>
        <end position="223"/>
    </location>
</feature>
<keyword evidence="2 8" id="KW-0813">Transport</keyword>
<dbReference type="PROSITE" id="PS52016">
    <property type="entry name" value="TONB_DEPENDENT_REC_3"/>
    <property type="match status" value="1"/>
</dbReference>
<evidence type="ECO:0000256" key="2">
    <source>
        <dbReference type="ARBA" id="ARBA00022448"/>
    </source>
</evidence>
<dbReference type="EMBL" id="JAZDQT010000001">
    <property type="protein sequence ID" value="MEE1943678.1"/>
    <property type="molecule type" value="Genomic_DNA"/>
</dbReference>
<dbReference type="SUPFAM" id="SSF49464">
    <property type="entry name" value="Carboxypeptidase regulatory domain-like"/>
    <property type="match status" value="1"/>
</dbReference>
<evidence type="ECO:0000256" key="6">
    <source>
        <dbReference type="ARBA" id="ARBA00023136"/>
    </source>
</evidence>
<dbReference type="Gene3D" id="2.170.130.10">
    <property type="entry name" value="TonB-dependent receptor, plug domain"/>
    <property type="match status" value="1"/>
</dbReference>
<dbReference type="RefSeq" id="WP_330106082.1">
    <property type="nucleotide sequence ID" value="NZ_JAZDQT010000001.1"/>
</dbReference>
<dbReference type="Pfam" id="PF07715">
    <property type="entry name" value="Plug"/>
    <property type="match status" value="1"/>
</dbReference>
<dbReference type="InterPro" id="IPR023996">
    <property type="entry name" value="TonB-dep_OMP_SusC/RagA"/>
</dbReference>
<dbReference type="InterPro" id="IPR037066">
    <property type="entry name" value="Plug_dom_sf"/>
</dbReference>
<comment type="similarity">
    <text evidence="8">Belongs to the TonB-dependent receptor family.</text>
</comment>
<dbReference type="InterPro" id="IPR023997">
    <property type="entry name" value="TonB-dep_OMP_SusC/RagA_CS"/>
</dbReference>
<dbReference type="Pfam" id="PF13715">
    <property type="entry name" value="CarbopepD_reg_2"/>
    <property type="match status" value="1"/>
</dbReference>
<name>A0ABU7I2J8_9SPHI</name>
<proteinExistence type="inferred from homology"/>
<dbReference type="InterPro" id="IPR039426">
    <property type="entry name" value="TonB-dep_rcpt-like"/>
</dbReference>
<dbReference type="InterPro" id="IPR012910">
    <property type="entry name" value="Plug_dom"/>
</dbReference>
<dbReference type="PANTHER" id="PTHR30069:SF29">
    <property type="entry name" value="HEMOGLOBIN AND HEMOGLOBIN-HAPTOGLOBIN-BINDING PROTEIN 1-RELATED"/>
    <property type="match status" value="1"/>
</dbReference>
<evidence type="ECO:0000313" key="11">
    <source>
        <dbReference type="EMBL" id="MEE1943678.1"/>
    </source>
</evidence>
<evidence type="ECO:0000256" key="3">
    <source>
        <dbReference type="ARBA" id="ARBA00022452"/>
    </source>
</evidence>
<comment type="subcellular location">
    <subcellularLocation>
        <location evidence="1 8">Cell outer membrane</location>
        <topology evidence="1 8">Multi-pass membrane protein</topology>
    </subcellularLocation>
</comment>
<evidence type="ECO:0000256" key="5">
    <source>
        <dbReference type="ARBA" id="ARBA00022729"/>
    </source>
</evidence>
<dbReference type="NCBIfam" id="TIGR04057">
    <property type="entry name" value="SusC_RagA_signa"/>
    <property type="match status" value="1"/>
</dbReference>
<keyword evidence="4 8" id="KW-0812">Transmembrane</keyword>
<keyword evidence="5 9" id="KW-0732">Signal</keyword>
<evidence type="ECO:0000256" key="1">
    <source>
        <dbReference type="ARBA" id="ARBA00004571"/>
    </source>
</evidence>
<sequence length="1023" mass="111688">MKKNLSKKMILTGLLVIFSLLTYAQVKVSGTVKDKDGLPIPGASVQIKGSLTGVSTDPNGKYLISVPANSTLTFSFIGFITQDIAIGDKTEINVMLQGSTNDLNEVVVVGYGAQKKVSLAGSVATVNTKNIINRPVTSLTNALQGAVPGVAIKSAPGDVGSDLGSVNIRGRGNLGTSEPLYVVDGVIVSAGDFARINTNDVENISLLKDAAAAIYGSRAAYGVILVTTKKGNGAMRINYNAYYGTQSATYLPDFVGSYDYAILRNEAATNAGKTPIFSQTALTQIQNHSNPDLYPDNDWYALTLRKTAPMMEHAINISGGDKIRYYLGGAYFDQNSLIPGKDLKRYSLRSNIDAQVSEKFKVGTNISYIRDGFNNDKGNIDFVSLSRQVPLLVNRQSNGNWGSVNGGLIDATLATGNTVRKLEEGGRSSYYTNRFIGNLTGTYTPIKGLDISGLFSYNFYNSLNSGFTSTMNPIPNYFTGVPIASTAVTTNQLDESWQNIGRLLAQATVTYEKTIDKHYFKILAGSSYENTNNRTIRTIRKNFVNNDLNAINGGSSDPLNTTASGGIDQRAFESYFGRLNYTYNNKYIFESTIRADASSQFAPGHRWGTYPSFLGAWRISQEDFMKDIKSITELKLRASWGKSGNVNNVGSYDFYDGLTTGTGSILDESKQDGVFPAKLYNPLLSWEKVNTTNIGVDLTLFNSLTIQADVFDRLTKDILLQNPSIPDEAGLIVDNNPSKNQAPSINLGKVRNRGFELSLNYNGKISDFSYSVGGNVSKIWNKIIDLGGANETPPSGYYINRVGYGIGSFYMWKSDGLFASDAEVAQHAFQSTGTKAGDIKYVDQNGDGKIDGDDRVIVGNDVPYFIYGINLSANYKGFDFSLLGQGVNDVKVYLESEASQAFFNSAGVKSYVLQRWTKENPNPNAPYPRVLISADNTQNLKQSDFWLFNADYFRIKSITLGYSLPKNITSKLKIGGLRVYASSNNPFTIRGDKRLKDFDPEVPSSRASYPSLKTYSFGINLTL</sequence>
<feature type="chain" id="PRO_5047181143" evidence="9">
    <location>
        <begin position="25"/>
        <end position="1023"/>
    </location>
</feature>
<keyword evidence="7 8" id="KW-0998">Cell outer membrane</keyword>
<evidence type="ECO:0000256" key="9">
    <source>
        <dbReference type="SAM" id="SignalP"/>
    </source>
</evidence>
<reference evidence="11 12" key="1">
    <citation type="submission" date="2024-01" db="EMBL/GenBank/DDBJ databases">
        <title>Pedobacter sp. nov., isolated from fresh soil.</title>
        <authorList>
            <person name="Le N.T.T."/>
        </authorList>
    </citation>
    <scope>NUCLEOTIDE SEQUENCE [LARGE SCALE GENOMIC DNA]</scope>
    <source>
        <strain evidence="11 12">KR3-3</strain>
    </source>
</reference>
<dbReference type="Gene3D" id="2.40.170.20">
    <property type="entry name" value="TonB-dependent receptor, beta-barrel domain"/>
    <property type="match status" value="1"/>
</dbReference>
<dbReference type="NCBIfam" id="TIGR04056">
    <property type="entry name" value="OMP_RagA_SusC"/>
    <property type="match status" value="1"/>
</dbReference>
<evidence type="ECO:0000256" key="4">
    <source>
        <dbReference type="ARBA" id="ARBA00022692"/>
    </source>
</evidence>
<comment type="caution">
    <text evidence="11">The sequence shown here is derived from an EMBL/GenBank/DDBJ whole genome shotgun (WGS) entry which is preliminary data.</text>
</comment>
<keyword evidence="3 8" id="KW-1134">Transmembrane beta strand</keyword>
<keyword evidence="12" id="KW-1185">Reference proteome</keyword>
<feature type="signal peptide" evidence="9">
    <location>
        <begin position="1"/>
        <end position="24"/>
    </location>
</feature>
<dbReference type="Gene3D" id="2.60.40.1120">
    <property type="entry name" value="Carboxypeptidase-like, regulatory domain"/>
    <property type="match status" value="1"/>
</dbReference>
<organism evidence="11 12">
    <name type="scientific">Pedobacter albus</name>
    <dbReference type="NCBI Taxonomy" id="3113905"/>
    <lineage>
        <taxon>Bacteria</taxon>
        <taxon>Pseudomonadati</taxon>
        <taxon>Bacteroidota</taxon>
        <taxon>Sphingobacteriia</taxon>
        <taxon>Sphingobacteriales</taxon>
        <taxon>Sphingobacteriaceae</taxon>
        <taxon>Pedobacter</taxon>
    </lineage>
</organism>
<dbReference type="InterPro" id="IPR036942">
    <property type="entry name" value="Beta-barrel_TonB_sf"/>
</dbReference>
<dbReference type="SUPFAM" id="SSF56935">
    <property type="entry name" value="Porins"/>
    <property type="match status" value="1"/>
</dbReference>
<dbReference type="InterPro" id="IPR008969">
    <property type="entry name" value="CarboxyPept-like_regulatory"/>
</dbReference>
<dbReference type="Proteomes" id="UP001336835">
    <property type="component" value="Unassembled WGS sequence"/>
</dbReference>
<keyword evidence="6 8" id="KW-0472">Membrane</keyword>
<dbReference type="PANTHER" id="PTHR30069">
    <property type="entry name" value="TONB-DEPENDENT OUTER MEMBRANE RECEPTOR"/>
    <property type="match status" value="1"/>
</dbReference>
<evidence type="ECO:0000313" key="12">
    <source>
        <dbReference type="Proteomes" id="UP001336835"/>
    </source>
</evidence>